<evidence type="ECO:0000256" key="1">
    <source>
        <dbReference type="ARBA" id="ARBA00004953"/>
    </source>
</evidence>
<reference evidence="7 8" key="1">
    <citation type="submission" date="2015-09" db="EMBL/GenBank/DDBJ databases">
        <authorList>
            <consortium name="Pathogen Informatics"/>
        </authorList>
    </citation>
    <scope>NUCLEOTIDE SEQUENCE [LARGE SCALE GENOMIC DNA]</scope>
    <source>
        <strain evidence="7 8">2789STDY5608828</strain>
    </source>
</reference>
<sequence length="192" mass="20661">MKLGLPDAAFVRGKVPMTKQEIRILTLVKAQIGPRDIVYDIGAGTGSLSIEAARLAPEGHVYAVERKEEAIRLIEANGERFGLENLSVIEAEAPAGLENLPLADAVLIGGSGGHLASILDCVAGKMREGGRLVLNCITVQTLAAALDYLHAHEAVYRYEAIQVQVSRLRRVGPYDMADAQNPVYIITCTKEV</sequence>
<dbReference type="Gene3D" id="3.40.50.150">
    <property type="entry name" value="Vaccinia Virus protein VP39"/>
    <property type="match status" value="1"/>
</dbReference>
<dbReference type="GO" id="GO:0008276">
    <property type="term" value="F:protein methyltransferase activity"/>
    <property type="evidence" value="ECO:0007669"/>
    <property type="project" value="InterPro"/>
</dbReference>
<accession>A0A173Y0J2</accession>
<dbReference type="AlphaFoldDB" id="A0A173Y0J2"/>
<evidence type="ECO:0000256" key="2">
    <source>
        <dbReference type="ARBA" id="ARBA00022573"/>
    </source>
</evidence>
<dbReference type="eggNOG" id="COG2242">
    <property type="taxonomic scope" value="Bacteria"/>
</dbReference>
<dbReference type="Proteomes" id="UP000095546">
    <property type="component" value="Unassembled WGS sequence"/>
</dbReference>
<keyword evidence="3 7" id="KW-0489">Methyltransferase</keyword>
<dbReference type="OrthoDB" id="9780707at2"/>
<dbReference type="EMBL" id="CYYU01000003">
    <property type="protein sequence ID" value="CUN56766.1"/>
    <property type="molecule type" value="Genomic_DNA"/>
</dbReference>
<comment type="pathway">
    <text evidence="1">Cofactor biosynthesis; adenosylcobalamin biosynthesis.</text>
</comment>
<dbReference type="InterPro" id="IPR025714">
    <property type="entry name" value="Methyltranfer_dom"/>
</dbReference>
<keyword evidence="8" id="KW-1185">Reference proteome</keyword>
<dbReference type="GO" id="GO:0009236">
    <property type="term" value="P:cobalamin biosynthetic process"/>
    <property type="evidence" value="ECO:0007669"/>
    <property type="project" value="UniProtKB-UniPathway"/>
</dbReference>
<dbReference type="PANTHER" id="PTHR43182:SF1">
    <property type="entry name" value="COBALT-PRECORRIN-7 C(5)-METHYLTRANSFERASE"/>
    <property type="match status" value="1"/>
</dbReference>
<evidence type="ECO:0000259" key="6">
    <source>
        <dbReference type="Pfam" id="PF13847"/>
    </source>
</evidence>
<evidence type="ECO:0000256" key="3">
    <source>
        <dbReference type="ARBA" id="ARBA00022603"/>
    </source>
</evidence>
<keyword evidence="5" id="KW-0949">S-adenosyl-L-methionine</keyword>
<dbReference type="Pfam" id="PF13847">
    <property type="entry name" value="Methyltransf_31"/>
    <property type="match status" value="1"/>
</dbReference>
<dbReference type="SUPFAM" id="SSF53335">
    <property type="entry name" value="S-adenosyl-L-methionine-dependent methyltransferases"/>
    <property type="match status" value="1"/>
</dbReference>
<name>A0A173Y0J2_9FIRM</name>
<protein>
    <submittedName>
        <fullName evidence="7">Probable cobalt-precorrin-6Y C(15)-methyltransferase [decarboxylating]</fullName>
        <ecNumber evidence="7">2.1.1.-</ecNumber>
    </submittedName>
</protein>
<evidence type="ECO:0000313" key="8">
    <source>
        <dbReference type="Proteomes" id="UP000095546"/>
    </source>
</evidence>
<dbReference type="PANTHER" id="PTHR43182">
    <property type="entry name" value="COBALT-PRECORRIN-6B C(15)-METHYLTRANSFERASE (DECARBOXYLATING)"/>
    <property type="match status" value="1"/>
</dbReference>
<dbReference type="NCBIfam" id="TIGR02469">
    <property type="entry name" value="CbiT"/>
    <property type="match status" value="1"/>
</dbReference>
<dbReference type="STRING" id="187979.ERS852385_00781"/>
<dbReference type="CDD" id="cd02440">
    <property type="entry name" value="AdoMet_MTases"/>
    <property type="match status" value="1"/>
</dbReference>
<evidence type="ECO:0000313" key="7">
    <source>
        <dbReference type="EMBL" id="CUN56766.1"/>
    </source>
</evidence>
<proteinExistence type="predicted"/>
<dbReference type="InterPro" id="IPR050714">
    <property type="entry name" value="Cobalamin_biosynth_MTase"/>
</dbReference>
<dbReference type="RefSeq" id="WP_036377995.1">
    <property type="nucleotide sequence ID" value="NZ_CABIWZ010000003.1"/>
</dbReference>
<evidence type="ECO:0000256" key="4">
    <source>
        <dbReference type="ARBA" id="ARBA00022679"/>
    </source>
</evidence>
<dbReference type="InterPro" id="IPR014008">
    <property type="entry name" value="Cbl_synth_MTase_CbiT"/>
</dbReference>
<dbReference type="InterPro" id="IPR029063">
    <property type="entry name" value="SAM-dependent_MTases_sf"/>
</dbReference>
<evidence type="ECO:0000256" key="5">
    <source>
        <dbReference type="ARBA" id="ARBA00022691"/>
    </source>
</evidence>
<organism evidence="7 8">
    <name type="scientific">Mitsuokella jalaludinii</name>
    <dbReference type="NCBI Taxonomy" id="187979"/>
    <lineage>
        <taxon>Bacteria</taxon>
        <taxon>Bacillati</taxon>
        <taxon>Bacillota</taxon>
        <taxon>Negativicutes</taxon>
        <taxon>Selenomonadales</taxon>
        <taxon>Selenomonadaceae</taxon>
        <taxon>Mitsuokella</taxon>
    </lineage>
</organism>
<gene>
    <name evidence="7" type="primary">cbiT</name>
    <name evidence="7" type="ORF">ERS852385_00781</name>
</gene>
<dbReference type="GO" id="GO:0032259">
    <property type="term" value="P:methylation"/>
    <property type="evidence" value="ECO:0007669"/>
    <property type="project" value="UniProtKB-KW"/>
</dbReference>
<feature type="domain" description="Methyltransferase" evidence="6">
    <location>
        <begin position="38"/>
        <end position="104"/>
    </location>
</feature>
<keyword evidence="2" id="KW-0169">Cobalamin biosynthesis</keyword>
<dbReference type="UniPathway" id="UPA00148"/>
<keyword evidence="4 7" id="KW-0808">Transferase</keyword>
<dbReference type="EC" id="2.1.1.-" evidence="7"/>